<organism evidence="3 4">
    <name type="scientific">Zymoseptoria brevis</name>
    <dbReference type="NCBI Taxonomy" id="1047168"/>
    <lineage>
        <taxon>Eukaryota</taxon>
        <taxon>Fungi</taxon>
        <taxon>Dikarya</taxon>
        <taxon>Ascomycota</taxon>
        <taxon>Pezizomycotina</taxon>
        <taxon>Dothideomycetes</taxon>
        <taxon>Dothideomycetidae</taxon>
        <taxon>Mycosphaerellales</taxon>
        <taxon>Mycosphaerellaceae</taxon>
        <taxon>Zymoseptoria</taxon>
    </lineage>
</organism>
<dbReference type="Pfam" id="PF03476">
    <property type="entry name" value="MOSC_N"/>
    <property type="match status" value="1"/>
</dbReference>
<dbReference type="PANTHER" id="PTHR14237">
    <property type="entry name" value="MOLYBDOPTERIN COFACTOR SULFURASE MOSC"/>
    <property type="match status" value="1"/>
</dbReference>
<evidence type="ECO:0000256" key="1">
    <source>
        <dbReference type="SAM" id="Phobius"/>
    </source>
</evidence>
<dbReference type="PANTHER" id="PTHR14237:SF23">
    <property type="entry name" value="MOSC DOMAIN PROTEIN (AFU_ORTHOLOGUE AFUA_7G05900)"/>
    <property type="match status" value="1"/>
</dbReference>
<dbReference type="SUPFAM" id="SSF50800">
    <property type="entry name" value="PK beta-barrel domain-like"/>
    <property type="match status" value="1"/>
</dbReference>
<reference evidence="3 4" key="1">
    <citation type="submission" date="2015-03" db="EMBL/GenBank/DDBJ databases">
        <title>RNA-seq based gene annotation and comparative genomics of four Zymoseptoria species reveal species-specific pathogenicity related genes and transposable element activity.</title>
        <authorList>
            <person name="Grandaubert J."/>
            <person name="Bhattacharyya A."/>
            <person name="Stukenbrock E.H."/>
        </authorList>
    </citation>
    <scope>NUCLEOTIDE SEQUENCE [LARGE SCALE GENOMIC DNA]</scope>
    <source>
        <strain evidence="3 4">Zb18110</strain>
    </source>
</reference>
<dbReference type="InterPro" id="IPR005303">
    <property type="entry name" value="MOCOS_middle"/>
</dbReference>
<feature type="transmembrane region" description="Helical" evidence="1">
    <location>
        <begin position="49"/>
        <end position="74"/>
    </location>
</feature>
<sequence length="484" mass="55051">MRNKAEPHPFYAVFMRWILTFFKRHTSKVNLEAGIMAQQSDHSTFFKHYMAYLSSPAVAPMAIAAFLLLALFFVHSTRSRRRRSVALDYPGCARFGLYGRSNLDKRRVSHADSSNEPRVQAIFAYPIKSCRGVELQTTEITSTGLKYDRLFSFAHWVQRRDGKGRVIEGEYHWKFLTQREKPQLSQVTTELWIPDPRLRSELLPEDVEVSEASGRDALNDWEANGGCLVVRFPFAPEGSTETVTFKLPLKPTSERAAAKGYSYAPMKIWKDHPLAVNVSSEIDPIILEKLKSFLGVERSFALFRIDDNDNLRTVTRCLPKDRLEETFQVGFADAFPVSLLSIASVRAIDDFLPSTSQIKYSLSPRCFRANIFISGIPAFAEDQWKRIILGRAGNPGEVASDSEFHVACRTARCSLPNVDPETGLRDREEPFMTLERKRQVDDGAKPHAVLGLSMIPLFERGWLRVGEKVEVLETGEHVYEKMYT</sequence>
<dbReference type="GO" id="GO:0030170">
    <property type="term" value="F:pyridoxal phosphate binding"/>
    <property type="evidence" value="ECO:0007669"/>
    <property type="project" value="InterPro"/>
</dbReference>
<evidence type="ECO:0000259" key="2">
    <source>
        <dbReference type="PROSITE" id="PS51340"/>
    </source>
</evidence>
<evidence type="ECO:0000313" key="4">
    <source>
        <dbReference type="Proteomes" id="UP000033647"/>
    </source>
</evidence>
<proteinExistence type="predicted"/>
<protein>
    <recommendedName>
        <fullName evidence="2">MOSC domain-containing protein</fullName>
    </recommendedName>
</protein>
<dbReference type="PROSITE" id="PS51340">
    <property type="entry name" value="MOSC"/>
    <property type="match status" value="1"/>
</dbReference>
<dbReference type="OrthoDB" id="17255at2759"/>
<dbReference type="AlphaFoldDB" id="A0A0F4GHK9"/>
<keyword evidence="1" id="KW-1133">Transmembrane helix</keyword>
<dbReference type="Pfam" id="PF03473">
    <property type="entry name" value="MOSC"/>
    <property type="match status" value="1"/>
</dbReference>
<accession>A0A0F4GHK9</accession>
<keyword evidence="1" id="KW-0472">Membrane</keyword>
<evidence type="ECO:0000313" key="3">
    <source>
        <dbReference type="EMBL" id="KJX95680.1"/>
    </source>
</evidence>
<dbReference type="InterPro" id="IPR005302">
    <property type="entry name" value="MoCF_Sase_C"/>
</dbReference>
<keyword evidence="4" id="KW-1185">Reference proteome</keyword>
<comment type="caution">
    <text evidence="3">The sequence shown here is derived from an EMBL/GenBank/DDBJ whole genome shotgun (WGS) entry which is preliminary data.</text>
</comment>
<keyword evidence="1" id="KW-0812">Transmembrane</keyword>
<dbReference type="STRING" id="1047168.A0A0F4GHK9"/>
<dbReference type="InterPro" id="IPR011037">
    <property type="entry name" value="Pyrv_Knase-like_insert_dom_sf"/>
</dbReference>
<dbReference type="EMBL" id="LAFY01004059">
    <property type="protein sequence ID" value="KJX95680.1"/>
    <property type="molecule type" value="Genomic_DNA"/>
</dbReference>
<dbReference type="GO" id="GO:0003824">
    <property type="term" value="F:catalytic activity"/>
    <property type="evidence" value="ECO:0007669"/>
    <property type="project" value="InterPro"/>
</dbReference>
<dbReference type="GO" id="GO:0030151">
    <property type="term" value="F:molybdenum ion binding"/>
    <property type="evidence" value="ECO:0007669"/>
    <property type="project" value="InterPro"/>
</dbReference>
<feature type="domain" description="MOSC" evidence="2">
    <location>
        <begin position="312"/>
        <end position="472"/>
    </location>
</feature>
<name>A0A0F4GHK9_9PEZI</name>
<dbReference type="Proteomes" id="UP000033647">
    <property type="component" value="Unassembled WGS sequence"/>
</dbReference>
<gene>
    <name evidence="3" type="ORF">TI39_contig4099g00007</name>
</gene>